<dbReference type="GO" id="GO:0016020">
    <property type="term" value="C:membrane"/>
    <property type="evidence" value="ECO:0007669"/>
    <property type="project" value="InterPro"/>
</dbReference>
<dbReference type="PROSITE" id="PS50885">
    <property type="entry name" value="HAMP"/>
    <property type="match status" value="1"/>
</dbReference>
<evidence type="ECO:0000256" key="2">
    <source>
        <dbReference type="ARBA" id="ARBA00022989"/>
    </source>
</evidence>
<keyword evidence="11" id="KW-1185">Reference proteome</keyword>
<dbReference type="RefSeq" id="WP_130782827.1">
    <property type="nucleotide sequence ID" value="NZ_BIMR01000328.1"/>
</dbReference>
<dbReference type="SMART" id="SM00304">
    <property type="entry name" value="HAMP"/>
    <property type="match status" value="1"/>
</dbReference>
<dbReference type="Pfam" id="PF00015">
    <property type="entry name" value="MCPsignal"/>
    <property type="match status" value="1"/>
</dbReference>
<evidence type="ECO:0000313" key="11">
    <source>
        <dbReference type="Proteomes" id="UP000289954"/>
    </source>
</evidence>
<dbReference type="PANTHER" id="PTHR32089:SF112">
    <property type="entry name" value="LYSOZYME-LIKE PROTEIN-RELATED"/>
    <property type="match status" value="1"/>
</dbReference>
<comment type="caution">
    <text evidence="10">The sequence shown here is derived from an EMBL/GenBank/DDBJ whole genome shotgun (WGS) entry which is preliminary data.</text>
</comment>
<dbReference type="Pfam" id="PF00672">
    <property type="entry name" value="HAMP"/>
    <property type="match status" value="1"/>
</dbReference>
<proteinExistence type="inferred from homology"/>
<dbReference type="GO" id="GO:0006935">
    <property type="term" value="P:chemotaxis"/>
    <property type="evidence" value="ECO:0007669"/>
    <property type="project" value="InterPro"/>
</dbReference>
<dbReference type="OrthoDB" id="5171849at2"/>
<comment type="similarity">
    <text evidence="4">Belongs to the methyl-accepting chemotaxis (MCP) protein family.</text>
</comment>
<dbReference type="AlphaFoldDB" id="A0A402DVN0"/>
<evidence type="ECO:0000259" key="9">
    <source>
        <dbReference type="PROSITE" id="PS50885"/>
    </source>
</evidence>
<dbReference type="SMART" id="SM00283">
    <property type="entry name" value="MA"/>
    <property type="match status" value="1"/>
</dbReference>
<dbReference type="GO" id="GO:0004888">
    <property type="term" value="F:transmembrane signaling receptor activity"/>
    <property type="evidence" value="ECO:0007669"/>
    <property type="project" value="InterPro"/>
</dbReference>
<dbReference type="PROSITE" id="PS50111">
    <property type="entry name" value="CHEMOTAXIS_TRANSDUC_2"/>
    <property type="match status" value="1"/>
</dbReference>
<evidence type="ECO:0000256" key="1">
    <source>
        <dbReference type="ARBA" id="ARBA00022692"/>
    </source>
</evidence>
<dbReference type="SUPFAM" id="SSF58104">
    <property type="entry name" value="Methyl-accepting chemotaxis protein (MCP) signaling domain"/>
    <property type="match status" value="1"/>
</dbReference>
<dbReference type="InterPro" id="IPR004089">
    <property type="entry name" value="MCPsignal_dom"/>
</dbReference>
<keyword evidence="2 7" id="KW-1133">Transmembrane helix</keyword>
<feature type="transmembrane region" description="Helical" evidence="7">
    <location>
        <begin position="68"/>
        <end position="87"/>
    </location>
</feature>
<feature type="domain" description="Methyl-accepting transducer" evidence="8">
    <location>
        <begin position="327"/>
        <end position="556"/>
    </location>
</feature>
<evidence type="ECO:0000313" key="10">
    <source>
        <dbReference type="EMBL" id="GCE78177.1"/>
    </source>
</evidence>
<evidence type="ECO:0000256" key="6">
    <source>
        <dbReference type="SAM" id="MobiDB-lite"/>
    </source>
</evidence>
<accession>A0A402DVN0</accession>
<evidence type="ECO:0008006" key="12">
    <source>
        <dbReference type="Google" id="ProtNLM"/>
    </source>
</evidence>
<sequence>MPVATSPRSAAPRTDDVPAQRPPAEDRRRPGPRPGRPDTPDAPGPGAGAGAGRERRRLVGDRSVRTKILALVGVLGVVVLVVSGYGITALTSLGQRSADTAVAADTVTTELATVSNALWTVRNSITGVPAYPDAASKQKQYQAVQDAYAAFDTAADGFAAAFEGSYGTLPPEWDEFLAAYGEYRTGVDTKVMPPAMSDDRATWATERGALADKGTVLVESLAALSTHVNDEGERRLAAAEAHAAQARVTMLVVAGVGLVTALALGLALARGVRRAVEDVQRSMDALARGDLTVVPTVRNRDELGRMAGALSRAQSSLRTTLVGVTEASSTVAAASEEMSAAGSQVAAGAEETSTQAGVVAAAADQVSRNVQLIAAGAEQMGASIRSIAENAQEAARVAEEATFVASRTNETVAKLGVSSREIGDVVKVITSIAAQTNLLALNATIEAARAGDAGKGFAVVAGEVKDLAQETANATEDIARRVEAIQGDSEGAVAAIAQISEIVARINDYQLTIASAVEEQTATTNEMSRGVVEVAAGAEEIAGTITGVATAAQSTTEVLTQMGDSIRELAVMAQGLQDRVSAFTY</sequence>
<organism evidence="10 11">
    <name type="scientific">Cellulomonas biazotea</name>
    <dbReference type="NCBI Taxonomy" id="1709"/>
    <lineage>
        <taxon>Bacteria</taxon>
        <taxon>Bacillati</taxon>
        <taxon>Actinomycetota</taxon>
        <taxon>Actinomycetes</taxon>
        <taxon>Micrococcales</taxon>
        <taxon>Cellulomonadaceae</taxon>
        <taxon>Cellulomonas</taxon>
    </lineage>
</organism>
<dbReference type="Proteomes" id="UP000289954">
    <property type="component" value="Unassembled WGS sequence"/>
</dbReference>
<evidence type="ECO:0000256" key="3">
    <source>
        <dbReference type="ARBA" id="ARBA00023224"/>
    </source>
</evidence>
<reference evidence="10 11" key="1">
    <citation type="submission" date="2019-01" db="EMBL/GenBank/DDBJ databases">
        <title>Draft genome sequence of Cellulomonas takizawaensis strain TKZ-21.</title>
        <authorList>
            <person name="Yamamura H."/>
            <person name="Hayashi T."/>
            <person name="Hamada M."/>
            <person name="Serisawa Y."/>
            <person name="Matsuyama K."/>
            <person name="Nakagawa Y."/>
            <person name="Otoguro M."/>
            <person name="Yanagida F."/>
            <person name="Hayakawa M."/>
        </authorList>
    </citation>
    <scope>NUCLEOTIDE SEQUENCE [LARGE SCALE GENOMIC DNA]</scope>
    <source>
        <strain evidence="10 11">NBRC12680</strain>
    </source>
</reference>
<protein>
    <recommendedName>
        <fullName evidence="12">Methyl-accepting chemotaxis protein</fullName>
    </recommendedName>
</protein>
<dbReference type="PRINTS" id="PR00260">
    <property type="entry name" value="CHEMTRNSDUCR"/>
</dbReference>
<dbReference type="InterPro" id="IPR004090">
    <property type="entry name" value="Chemotax_Me-accpt_rcpt"/>
</dbReference>
<feature type="compositionally biased region" description="Basic and acidic residues" evidence="6">
    <location>
        <begin position="13"/>
        <end position="39"/>
    </location>
</feature>
<dbReference type="InterPro" id="IPR003660">
    <property type="entry name" value="HAMP_dom"/>
</dbReference>
<name>A0A402DVN0_9CELL</name>
<evidence type="ECO:0000256" key="4">
    <source>
        <dbReference type="ARBA" id="ARBA00029447"/>
    </source>
</evidence>
<dbReference type="GO" id="GO:0007165">
    <property type="term" value="P:signal transduction"/>
    <property type="evidence" value="ECO:0007669"/>
    <property type="project" value="UniProtKB-KW"/>
</dbReference>
<evidence type="ECO:0000259" key="8">
    <source>
        <dbReference type="PROSITE" id="PS50111"/>
    </source>
</evidence>
<keyword evidence="3 5" id="KW-0807">Transducer</keyword>
<dbReference type="EMBL" id="BIMR01000328">
    <property type="protein sequence ID" value="GCE78177.1"/>
    <property type="molecule type" value="Genomic_DNA"/>
</dbReference>
<feature type="region of interest" description="Disordered" evidence="6">
    <location>
        <begin position="1"/>
        <end position="58"/>
    </location>
</feature>
<dbReference type="CDD" id="cd06225">
    <property type="entry name" value="HAMP"/>
    <property type="match status" value="1"/>
</dbReference>
<dbReference type="PANTHER" id="PTHR32089">
    <property type="entry name" value="METHYL-ACCEPTING CHEMOTAXIS PROTEIN MCPB"/>
    <property type="match status" value="1"/>
</dbReference>
<keyword evidence="7" id="KW-0472">Membrane</keyword>
<keyword evidence="1 7" id="KW-0812">Transmembrane</keyword>
<gene>
    <name evidence="10" type="ORF">CBZ_32330</name>
</gene>
<dbReference type="Gene3D" id="1.10.287.950">
    <property type="entry name" value="Methyl-accepting chemotaxis protein"/>
    <property type="match status" value="1"/>
</dbReference>
<evidence type="ECO:0000256" key="7">
    <source>
        <dbReference type="SAM" id="Phobius"/>
    </source>
</evidence>
<evidence type="ECO:0000256" key="5">
    <source>
        <dbReference type="PROSITE-ProRule" id="PRU00284"/>
    </source>
</evidence>
<feature type="domain" description="HAMP" evidence="9">
    <location>
        <begin position="270"/>
        <end position="322"/>
    </location>
</feature>